<accession>A0A420AQX4</accession>
<keyword evidence="2" id="KW-1185">Reference proteome</keyword>
<gene>
    <name evidence="1" type="ORF">DFQ12_4014</name>
</gene>
<evidence type="ECO:0000313" key="2">
    <source>
        <dbReference type="Proteomes" id="UP000286246"/>
    </source>
</evidence>
<name>A0A420AQX4_SPHD1</name>
<evidence type="ECO:0000313" key="1">
    <source>
        <dbReference type="EMBL" id="RKE46858.1"/>
    </source>
</evidence>
<protein>
    <submittedName>
        <fullName evidence="1">Uncharacterized protein</fullName>
    </submittedName>
</protein>
<sequence>MQNSSMFIGILHICVELYPLYNRRLNYMIGRGSIQVHMDHGSPKAAVSLKLGTDVNLFGSF</sequence>
<dbReference type="Proteomes" id="UP000286246">
    <property type="component" value="Unassembled WGS sequence"/>
</dbReference>
<comment type="caution">
    <text evidence="1">The sequence shown here is derived from an EMBL/GenBank/DDBJ whole genome shotgun (WGS) entry which is preliminary data.</text>
</comment>
<dbReference type="EMBL" id="RAPY01000004">
    <property type="protein sequence ID" value="RKE46858.1"/>
    <property type="molecule type" value="Genomic_DNA"/>
</dbReference>
<dbReference type="AlphaFoldDB" id="A0A420AQX4"/>
<proteinExistence type="predicted"/>
<organism evidence="1 2">
    <name type="scientific">Sphingobacterium detergens</name>
    <dbReference type="NCBI Taxonomy" id="1145106"/>
    <lineage>
        <taxon>Bacteria</taxon>
        <taxon>Pseudomonadati</taxon>
        <taxon>Bacteroidota</taxon>
        <taxon>Sphingobacteriia</taxon>
        <taxon>Sphingobacteriales</taxon>
        <taxon>Sphingobacteriaceae</taxon>
        <taxon>Sphingobacterium</taxon>
    </lineage>
</organism>
<reference evidence="1 2" key="1">
    <citation type="submission" date="2018-09" db="EMBL/GenBank/DDBJ databases">
        <title>Genomic Encyclopedia of Type Strains, Phase III (KMG-III): the genomes of soil and plant-associated and newly described type strains.</title>
        <authorList>
            <person name="Whitman W."/>
        </authorList>
    </citation>
    <scope>NUCLEOTIDE SEQUENCE [LARGE SCALE GENOMIC DNA]</scope>
    <source>
        <strain evidence="1 2">CECT 7938</strain>
    </source>
</reference>